<dbReference type="PANTHER" id="PTHR34138">
    <property type="entry name" value="CELL SHAPE-DETERMINING PROTEIN MREC"/>
    <property type="match status" value="1"/>
</dbReference>
<dbReference type="AlphaFoldDB" id="A0A0S8GIU2"/>
<evidence type="ECO:0000259" key="5">
    <source>
        <dbReference type="Pfam" id="PF04085"/>
    </source>
</evidence>
<protein>
    <recommendedName>
        <fullName evidence="2">Cell shape-determining protein MreC</fullName>
    </recommendedName>
    <alternativeName>
        <fullName evidence="4">Cell shape protein MreC</fullName>
    </alternativeName>
</protein>
<dbReference type="InterPro" id="IPR007221">
    <property type="entry name" value="MreC"/>
</dbReference>
<evidence type="ECO:0000256" key="1">
    <source>
        <dbReference type="ARBA" id="ARBA00009369"/>
    </source>
</evidence>
<evidence type="ECO:0000256" key="4">
    <source>
        <dbReference type="ARBA" id="ARBA00032089"/>
    </source>
</evidence>
<dbReference type="InterPro" id="IPR042177">
    <property type="entry name" value="Cell/Rod_1"/>
</dbReference>
<name>A0A0S8GIU2_UNCW3</name>
<comment type="caution">
    <text evidence="6">The sequence shown here is derived from an EMBL/GenBank/DDBJ whole genome shotgun (WGS) entry which is preliminary data.</text>
</comment>
<proteinExistence type="inferred from homology"/>
<evidence type="ECO:0000313" key="6">
    <source>
        <dbReference type="EMBL" id="KPK72951.1"/>
    </source>
</evidence>
<dbReference type="Pfam" id="PF04085">
    <property type="entry name" value="MreC"/>
    <property type="match status" value="1"/>
</dbReference>
<dbReference type="Gene3D" id="2.40.10.340">
    <property type="entry name" value="Rod shape-determining protein MreC, domain 1"/>
    <property type="match status" value="1"/>
</dbReference>
<feature type="domain" description="Rod shape-determining protein MreC beta-barrel core" evidence="5">
    <location>
        <begin position="48"/>
        <end position="191"/>
    </location>
</feature>
<organism evidence="6 7">
    <name type="scientific">candidate division WOR_3 bacterium SM23_60</name>
    <dbReference type="NCBI Taxonomy" id="1703780"/>
    <lineage>
        <taxon>Bacteria</taxon>
        <taxon>Bacteria division WOR-3</taxon>
    </lineage>
</organism>
<accession>A0A0S8GIU2</accession>
<dbReference type="GO" id="GO:0005886">
    <property type="term" value="C:plasma membrane"/>
    <property type="evidence" value="ECO:0007669"/>
    <property type="project" value="TreeGrafter"/>
</dbReference>
<evidence type="ECO:0000256" key="2">
    <source>
        <dbReference type="ARBA" id="ARBA00013855"/>
    </source>
</evidence>
<dbReference type="InterPro" id="IPR055342">
    <property type="entry name" value="MreC_beta-barrel_core"/>
</dbReference>
<keyword evidence="3" id="KW-0133">Cell shape</keyword>
<dbReference type="Gene3D" id="2.40.10.350">
    <property type="entry name" value="Rod shape-determining protein MreC, domain 2"/>
    <property type="match status" value="1"/>
</dbReference>
<dbReference type="GO" id="GO:0008360">
    <property type="term" value="P:regulation of cell shape"/>
    <property type="evidence" value="ECO:0007669"/>
    <property type="project" value="UniProtKB-KW"/>
</dbReference>
<dbReference type="Proteomes" id="UP000051096">
    <property type="component" value="Unassembled WGS sequence"/>
</dbReference>
<evidence type="ECO:0000256" key="3">
    <source>
        <dbReference type="ARBA" id="ARBA00022960"/>
    </source>
</evidence>
<reference evidence="6 7" key="1">
    <citation type="journal article" date="2015" name="Microbiome">
        <title>Genomic resolution of linkages in carbon, nitrogen, and sulfur cycling among widespread estuary sediment bacteria.</title>
        <authorList>
            <person name="Baker B.J."/>
            <person name="Lazar C.S."/>
            <person name="Teske A.P."/>
            <person name="Dick G.J."/>
        </authorList>
    </citation>
    <scope>NUCLEOTIDE SEQUENCE [LARGE SCALE GENOMIC DNA]</scope>
    <source>
        <strain evidence="6">SM23_60</strain>
    </source>
</reference>
<dbReference type="PANTHER" id="PTHR34138:SF1">
    <property type="entry name" value="CELL SHAPE-DETERMINING PROTEIN MREC"/>
    <property type="match status" value="1"/>
</dbReference>
<sequence length="217" mass="24074">MLISHNRITKLEKEVSKLQLENTELRRKILLDTTELTTIEFDVVRTKIIGRDPANINGFLLIDKGKDEKLYVNQPVVSVAGLVGRIKYVSTGYSIVETIDNRGFAVSAVDQETGVHGIVKQRGSLYFDFIKTRDEVHIGDSIVTSGMSNIFPEGILIGTVSRISTNHDLYFKPVQLTPSVNINQILSVYVLFSSDTSRPMAVPLNNAVTSDITEHAP</sequence>
<comment type="similarity">
    <text evidence="1">Belongs to the MreC family.</text>
</comment>
<dbReference type="InterPro" id="IPR042175">
    <property type="entry name" value="Cell/Rod_MreC_2"/>
</dbReference>
<evidence type="ECO:0000313" key="7">
    <source>
        <dbReference type="Proteomes" id="UP000051096"/>
    </source>
</evidence>
<gene>
    <name evidence="6" type="ORF">AMJ87_03295</name>
</gene>
<dbReference type="EMBL" id="LJUO01000019">
    <property type="protein sequence ID" value="KPK72951.1"/>
    <property type="molecule type" value="Genomic_DNA"/>
</dbReference>